<name>A0ABY7NL88_9SPHN</name>
<organism evidence="1 2">
    <name type="scientific">Sphingomonas abietis</name>
    <dbReference type="NCBI Taxonomy" id="3012344"/>
    <lineage>
        <taxon>Bacteria</taxon>
        <taxon>Pseudomonadati</taxon>
        <taxon>Pseudomonadota</taxon>
        <taxon>Alphaproteobacteria</taxon>
        <taxon>Sphingomonadales</taxon>
        <taxon>Sphingomonadaceae</taxon>
        <taxon>Sphingomonas</taxon>
    </lineage>
</organism>
<proteinExistence type="predicted"/>
<gene>
    <name evidence="1" type="ORF">PBT88_14490</name>
</gene>
<evidence type="ECO:0000313" key="1">
    <source>
        <dbReference type="EMBL" id="WBO21388.1"/>
    </source>
</evidence>
<accession>A0ABY7NL88</accession>
<dbReference type="EMBL" id="CP115174">
    <property type="protein sequence ID" value="WBO21388.1"/>
    <property type="molecule type" value="Genomic_DNA"/>
</dbReference>
<protein>
    <submittedName>
        <fullName evidence="1">Uncharacterized protein</fullName>
    </submittedName>
</protein>
<dbReference type="Proteomes" id="UP001210865">
    <property type="component" value="Chromosome"/>
</dbReference>
<dbReference type="RefSeq" id="WP_270076037.1">
    <property type="nucleotide sequence ID" value="NZ_CP115174.1"/>
</dbReference>
<reference evidence="1 2" key="1">
    <citation type="submission" date="2022-12" db="EMBL/GenBank/DDBJ databases">
        <title>Sphingomonas abieness sp. nov., an endophytic bacterium isolated from Abies koreana.</title>
        <authorList>
            <person name="Jiang L."/>
            <person name="Lee J."/>
        </authorList>
    </citation>
    <scope>NUCLEOTIDE SEQUENCE [LARGE SCALE GENOMIC DNA]</scope>
    <source>
        <strain evidence="2">PAMB 00755</strain>
    </source>
</reference>
<sequence length="46" mass="5071">MNHRNRINHFTIRFTAYAGTADLPQATAATNLAGTTLCEKREAKHG</sequence>
<keyword evidence="2" id="KW-1185">Reference proteome</keyword>
<evidence type="ECO:0000313" key="2">
    <source>
        <dbReference type="Proteomes" id="UP001210865"/>
    </source>
</evidence>